<organism evidence="3 4">
    <name type="scientific">Candidatus Daviesbacteria bacterium RIFCSPLOWO2_01_FULL_39_12</name>
    <dbReference type="NCBI Taxonomy" id="1797785"/>
    <lineage>
        <taxon>Bacteria</taxon>
        <taxon>Candidatus Daviesiibacteriota</taxon>
    </lineage>
</organism>
<accession>A0A1F5KMP7</accession>
<evidence type="ECO:0000256" key="2">
    <source>
        <dbReference type="ARBA" id="ARBA00022737"/>
    </source>
</evidence>
<keyword evidence="2" id="KW-0677">Repeat</keyword>
<proteinExistence type="predicted"/>
<dbReference type="Gene3D" id="2.120.10.80">
    <property type="entry name" value="Kelch-type beta propeller"/>
    <property type="match status" value="2"/>
</dbReference>
<gene>
    <name evidence="3" type="ORF">A3B45_04575</name>
</gene>
<keyword evidence="1" id="KW-0880">Kelch repeat</keyword>
<dbReference type="SUPFAM" id="SSF117281">
    <property type="entry name" value="Kelch motif"/>
    <property type="match status" value="1"/>
</dbReference>
<dbReference type="PANTHER" id="PTHR46260">
    <property type="entry name" value="RING-TYPE DOMAIN-CONTAINING PROTEIN"/>
    <property type="match status" value="1"/>
</dbReference>
<evidence type="ECO:0000313" key="3">
    <source>
        <dbReference type="EMBL" id="OGE42208.1"/>
    </source>
</evidence>
<dbReference type="InterPro" id="IPR015915">
    <property type="entry name" value="Kelch-typ_b-propeller"/>
</dbReference>
<dbReference type="Proteomes" id="UP000178565">
    <property type="component" value="Unassembled WGS sequence"/>
</dbReference>
<dbReference type="EMBL" id="MFDM01000029">
    <property type="protein sequence ID" value="OGE42208.1"/>
    <property type="molecule type" value="Genomic_DNA"/>
</dbReference>
<dbReference type="SUPFAM" id="SSF50965">
    <property type="entry name" value="Galactose oxidase, central domain"/>
    <property type="match status" value="1"/>
</dbReference>
<evidence type="ECO:0000256" key="1">
    <source>
        <dbReference type="ARBA" id="ARBA00022441"/>
    </source>
</evidence>
<sequence>MKTQLLIQNKKDYLLFLLIIILTSLFLTAPLASAKTSAKKGNHASPKSIIQQTLPALTGELGTFSTTGQGQLPKPLYEHTTVTATTGTTTYIYVLGGFTQTSQTNQTFTDVYKATIDSSGNIGSFSSLNQGQLPKALRLHTTVTVNTGGTNYIYVLGGRDIYGRSSEVYKATINSSGDIGAFSTTNQGQLPQPLNAHATVIANIGGINYIYVLGGNNGVPQTTVYKATIDVTGDIGPFSTSGQGQLPHNLMSHSTAVMNIGGINYIYVLGGVGTNSTDGSLYESTAVYKAAIDSSGNIGAFSTVNQGQLPQIQNWHSIASLNDSGNNFIYILGGYPNKDETYRTIVDTSGNAGIFSTTTLLPKPLYGHTSVIAITGTSAYLYVLGGNSLNTVQSAVYKAQIN</sequence>
<dbReference type="AlphaFoldDB" id="A0A1F5KMP7"/>
<comment type="caution">
    <text evidence="3">The sequence shown here is derived from an EMBL/GenBank/DDBJ whole genome shotgun (WGS) entry which is preliminary data.</text>
</comment>
<dbReference type="InterPro" id="IPR051746">
    <property type="entry name" value="Kelch_domain_containing_8"/>
</dbReference>
<protein>
    <submittedName>
        <fullName evidence="3">Uncharacterized protein</fullName>
    </submittedName>
</protein>
<dbReference type="PANTHER" id="PTHR46260:SF3">
    <property type="entry name" value="RING-TYPE DOMAIN-CONTAINING PROTEIN"/>
    <property type="match status" value="1"/>
</dbReference>
<dbReference type="InterPro" id="IPR011043">
    <property type="entry name" value="Gal_Oxase/kelch_b-propeller"/>
</dbReference>
<evidence type="ECO:0000313" key="4">
    <source>
        <dbReference type="Proteomes" id="UP000178565"/>
    </source>
</evidence>
<name>A0A1F5KMP7_9BACT</name>
<reference evidence="3 4" key="1">
    <citation type="journal article" date="2016" name="Nat. Commun.">
        <title>Thousands of microbial genomes shed light on interconnected biogeochemical processes in an aquifer system.</title>
        <authorList>
            <person name="Anantharaman K."/>
            <person name="Brown C.T."/>
            <person name="Hug L.A."/>
            <person name="Sharon I."/>
            <person name="Castelle C.J."/>
            <person name="Probst A.J."/>
            <person name="Thomas B.C."/>
            <person name="Singh A."/>
            <person name="Wilkins M.J."/>
            <person name="Karaoz U."/>
            <person name="Brodie E.L."/>
            <person name="Williams K.H."/>
            <person name="Hubbard S.S."/>
            <person name="Banfield J.F."/>
        </authorList>
    </citation>
    <scope>NUCLEOTIDE SEQUENCE [LARGE SCALE GENOMIC DNA]</scope>
</reference>